<dbReference type="Proteomes" id="UP000584374">
    <property type="component" value="Unassembled WGS sequence"/>
</dbReference>
<evidence type="ECO:0000256" key="1">
    <source>
        <dbReference type="SAM" id="MobiDB-lite"/>
    </source>
</evidence>
<feature type="region of interest" description="Disordered" evidence="1">
    <location>
        <begin position="14"/>
        <end position="34"/>
    </location>
</feature>
<dbReference type="EMBL" id="JACHIW010000002">
    <property type="protein sequence ID" value="MBB5159439.1"/>
    <property type="molecule type" value="Genomic_DNA"/>
</dbReference>
<organism evidence="2 3">
    <name type="scientific">Saccharopolyspora phatthalungensis</name>
    <dbReference type="NCBI Taxonomy" id="664693"/>
    <lineage>
        <taxon>Bacteria</taxon>
        <taxon>Bacillati</taxon>
        <taxon>Actinomycetota</taxon>
        <taxon>Actinomycetes</taxon>
        <taxon>Pseudonocardiales</taxon>
        <taxon>Pseudonocardiaceae</taxon>
        <taxon>Saccharopolyspora</taxon>
    </lineage>
</organism>
<evidence type="ECO:0000313" key="2">
    <source>
        <dbReference type="EMBL" id="MBB5159439.1"/>
    </source>
</evidence>
<evidence type="ECO:0000313" key="3">
    <source>
        <dbReference type="Proteomes" id="UP000584374"/>
    </source>
</evidence>
<name>A0A840QJT0_9PSEU</name>
<comment type="caution">
    <text evidence="2">The sequence shown here is derived from an EMBL/GenBank/DDBJ whole genome shotgun (WGS) entry which is preliminary data.</text>
</comment>
<proteinExistence type="predicted"/>
<dbReference type="AlphaFoldDB" id="A0A840QJT0"/>
<accession>A0A840QJT0</accession>
<keyword evidence="3" id="KW-1185">Reference proteome</keyword>
<protein>
    <submittedName>
        <fullName evidence="2">Uncharacterized protein</fullName>
    </submittedName>
</protein>
<gene>
    <name evidence="2" type="ORF">BJ970_007038</name>
</gene>
<reference evidence="2 3" key="1">
    <citation type="submission" date="2020-08" db="EMBL/GenBank/DDBJ databases">
        <title>Sequencing the genomes of 1000 actinobacteria strains.</title>
        <authorList>
            <person name="Klenk H.-P."/>
        </authorList>
    </citation>
    <scope>NUCLEOTIDE SEQUENCE [LARGE SCALE GENOMIC DNA]</scope>
    <source>
        <strain evidence="2 3">DSM 45584</strain>
    </source>
</reference>
<sequence length="34" mass="3746">MDSLDRCSLLPVAHTIDDDRGSGNNGNEDQEHYA</sequence>